<dbReference type="Gene3D" id="1.10.8.500">
    <property type="entry name" value="HAMP domain in histidine kinase"/>
    <property type="match status" value="1"/>
</dbReference>
<accession>A0A172T1B3</accession>
<feature type="transmembrane region" description="Helical" evidence="11">
    <location>
        <begin position="6"/>
        <end position="30"/>
    </location>
</feature>
<dbReference type="GO" id="GO:0007165">
    <property type="term" value="P:signal transduction"/>
    <property type="evidence" value="ECO:0007669"/>
    <property type="project" value="UniProtKB-KW"/>
</dbReference>
<reference evidence="14 15" key="1">
    <citation type="submission" date="2014-08" db="EMBL/GenBank/DDBJ databases">
        <title>Fervidobacterium pennivorans DYC genome.</title>
        <authorList>
            <person name="Wushke S."/>
        </authorList>
    </citation>
    <scope>NUCLEOTIDE SEQUENCE [LARGE SCALE GENOMIC DNA]</scope>
    <source>
        <strain evidence="14 15">DYC</strain>
    </source>
</reference>
<dbReference type="CDD" id="cd12913">
    <property type="entry name" value="PDC1_MCP_like"/>
    <property type="match status" value="1"/>
</dbReference>
<keyword evidence="3" id="KW-0145">Chemotaxis</keyword>
<dbReference type="CDD" id="cd12912">
    <property type="entry name" value="PDC2_MCP_like"/>
    <property type="match status" value="1"/>
</dbReference>
<proteinExistence type="inferred from homology"/>
<dbReference type="AlphaFoldDB" id="A0A172T1B3"/>
<feature type="transmembrane region" description="Helical" evidence="11">
    <location>
        <begin position="280"/>
        <end position="301"/>
    </location>
</feature>
<keyword evidence="5 11" id="KW-1133">Transmembrane helix</keyword>
<keyword evidence="6 11" id="KW-0472">Membrane</keyword>
<evidence type="ECO:0000259" key="13">
    <source>
        <dbReference type="PROSITE" id="PS50885"/>
    </source>
</evidence>
<dbReference type="SMART" id="SM00304">
    <property type="entry name" value="HAMP"/>
    <property type="match status" value="1"/>
</dbReference>
<dbReference type="PROSITE" id="PS50111">
    <property type="entry name" value="CHEMOTAXIS_TRANSDUC_2"/>
    <property type="match status" value="1"/>
</dbReference>
<comment type="similarity">
    <text evidence="8">Belongs to the methyl-accepting chemotaxis (MCP) protein family.</text>
</comment>
<dbReference type="InterPro" id="IPR003660">
    <property type="entry name" value="HAMP_dom"/>
</dbReference>
<feature type="coiled-coil region" evidence="10">
    <location>
        <begin position="376"/>
        <end position="403"/>
    </location>
</feature>
<evidence type="ECO:0000256" key="10">
    <source>
        <dbReference type="SAM" id="Coils"/>
    </source>
</evidence>
<evidence type="ECO:0000313" key="14">
    <source>
        <dbReference type="EMBL" id="ANE40780.1"/>
    </source>
</evidence>
<dbReference type="Pfam" id="PF00015">
    <property type="entry name" value="MCPsignal"/>
    <property type="match status" value="1"/>
</dbReference>
<comment type="subcellular location">
    <subcellularLocation>
        <location evidence="1">Cell membrane</location>
        <topology evidence="1">Multi-pass membrane protein</topology>
    </subcellularLocation>
</comment>
<evidence type="ECO:0000256" key="1">
    <source>
        <dbReference type="ARBA" id="ARBA00004651"/>
    </source>
</evidence>
<dbReference type="PANTHER" id="PTHR32089">
    <property type="entry name" value="METHYL-ACCEPTING CHEMOTAXIS PROTEIN MCPB"/>
    <property type="match status" value="1"/>
</dbReference>
<dbReference type="GO" id="GO:0006935">
    <property type="term" value="P:chemotaxis"/>
    <property type="evidence" value="ECO:0007669"/>
    <property type="project" value="UniProtKB-KW"/>
</dbReference>
<name>A0A172T1B3_FERPE</name>
<dbReference type="Proteomes" id="UP000077096">
    <property type="component" value="Chromosome"/>
</dbReference>
<sequence>MRNMSIFQKILVIVAVLAIGMVVIGIYSVLSLRSNITEKTKQNLQALAENSGENFWNFIEQHSKLIDLLSKDANVMGVYKNEYQEDVWMKKLFYSVVKSYPDVMYVYVGLKDKRMYLVPEETLPEGYDPTSRPWYQAAVAKPGQIIITEPYANASTGKLVVTIAKTIQTDEGIVGVVALVFDISKLTDALLSKGKELGYLNAIVSAEGNIIMHSDKTLIGKNVKDTEFFQKWVSGPDSGVFGYTFNNAKRITGYKKLPNGWIYATFVLEKDLMKEVNLQTLINVSITIVAIVLGVIVALFISRVFVVKPINFIVDKAEKIANGDLTVRIDYSSKDEIGKLAAALDKMVLALREIATTIERDSQTVKQEASQVAVISEEVSATIEELTAQVDSVNSNVNNASAAIEEMTSGIEEVAASAQNVAHASQKLSEEAQKVSQLASEGQKAILSIADVIVQTREKADVTFQIVEKLSESAKNIGEIVDTINSIAEQTNLLALNAAIEAARAGEAGRGFAVVADEIRKLAEESKQATQNIANILRGIVDNSMKASDATKETVEIVNKAYNESDLVKSQFEQILQSIVRMSQMTENLAASAQEQSAAAEEMSSAMDSASKSMVSVVEQMNEVTMAIKQQADAISNVARTAENLDAVAEKLVETVRRFKI</sequence>
<dbReference type="InterPro" id="IPR029151">
    <property type="entry name" value="Sensor-like_sf"/>
</dbReference>
<evidence type="ECO:0000256" key="5">
    <source>
        <dbReference type="ARBA" id="ARBA00022989"/>
    </source>
</evidence>
<dbReference type="SMART" id="SM00283">
    <property type="entry name" value="MA"/>
    <property type="match status" value="1"/>
</dbReference>
<dbReference type="Gene3D" id="3.30.450.20">
    <property type="entry name" value="PAS domain"/>
    <property type="match status" value="2"/>
</dbReference>
<dbReference type="Gene3D" id="1.10.287.950">
    <property type="entry name" value="Methyl-accepting chemotaxis protein"/>
    <property type="match status" value="1"/>
</dbReference>
<keyword evidence="2" id="KW-1003">Cell membrane</keyword>
<dbReference type="GO" id="GO:0005886">
    <property type="term" value="C:plasma membrane"/>
    <property type="evidence" value="ECO:0007669"/>
    <property type="project" value="UniProtKB-SubCell"/>
</dbReference>
<dbReference type="InterPro" id="IPR004089">
    <property type="entry name" value="MCPsignal_dom"/>
</dbReference>
<dbReference type="CDD" id="cd06225">
    <property type="entry name" value="HAMP"/>
    <property type="match status" value="1"/>
</dbReference>
<feature type="domain" description="Methyl-accepting transducer" evidence="12">
    <location>
        <begin position="375"/>
        <end position="611"/>
    </location>
</feature>
<evidence type="ECO:0000256" key="11">
    <source>
        <dbReference type="SAM" id="Phobius"/>
    </source>
</evidence>
<protein>
    <submittedName>
        <fullName evidence="14">Chemotaxis protein</fullName>
    </submittedName>
</protein>
<evidence type="ECO:0000256" key="4">
    <source>
        <dbReference type="ARBA" id="ARBA00022692"/>
    </source>
</evidence>
<organism evidence="14 15">
    <name type="scientific">Fervidobacterium pennivorans</name>
    <dbReference type="NCBI Taxonomy" id="93466"/>
    <lineage>
        <taxon>Bacteria</taxon>
        <taxon>Thermotogati</taxon>
        <taxon>Thermotogota</taxon>
        <taxon>Thermotogae</taxon>
        <taxon>Thermotogales</taxon>
        <taxon>Fervidobacteriaceae</taxon>
        <taxon>Fervidobacterium</taxon>
    </lineage>
</organism>
<dbReference type="PANTHER" id="PTHR32089:SF112">
    <property type="entry name" value="LYSOZYME-LIKE PROTEIN-RELATED"/>
    <property type="match status" value="1"/>
</dbReference>
<keyword evidence="7 9" id="KW-0807">Transducer</keyword>
<evidence type="ECO:0000256" key="7">
    <source>
        <dbReference type="ARBA" id="ARBA00023224"/>
    </source>
</evidence>
<dbReference type="Pfam" id="PF02743">
    <property type="entry name" value="dCache_1"/>
    <property type="match status" value="1"/>
</dbReference>
<evidence type="ECO:0000256" key="9">
    <source>
        <dbReference type="PROSITE-ProRule" id="PRU00284"/>
    </source>
</evidence>
<dbReference type="KEGG" id="fng:JM64_01180"/>
<dbReference type="EMBL" id="CP011393">
    <property type="protein sequence ID" value="ANE40780.1"/>
    <property type="molecule type" value="Genomic_DNA"/>
</dbReference>
<evidence type="ECO:0000256" key="3">
    <source>
        <dbReference type="ARBA" id="ARBA00022500"/>
    </source>
</evidence>
<dbReference type="PROSITE" id="PS50885">
    <property type="entry name" value="HAMP"/>
    <property type="match status" value="1"/>
</dbReference>
<gene>
    <name evidence="14" type="ORF">JM64_01180</name>
</gene>
<dbReference type="Pfam" id="PF00672">
    <property type="entry name" value="HAMP"/>
    <property type="match status" value="1"/>
</dbReference>
<dbReference type="PATRIC" id="fig|93466.3.peg.273"/>
<evidence type="ECO:0000256" key="2">
    <source>
        <dbReference type="ARBA" id="ARBA00022475"/>
    </source>
</evidence>
<feature type="domain" description="HAMP" evidence="13">
    <location>
        <begin position="304"/>
        <end position="356"/>
    </location>
</feature>
<evidence type="ECO:0000313" key="15">
    <source>
        <dbReference type="Proteomes" id="UP000077096"/>
    </source>
</evidence>
<dbReference type="SUPFAM" id="SSF103190">
    <property type="entry name" value="Sensory domain-like"/>
    <property type="match status" value="1"/>
</dbReference>
<dbReference type="CDD" id="cd11386">
    <property type="entry name" value="MCP_signal"/>
    <property type="match status" value="1"/>
</dbReference>
<evidence type="ECO:0000256" key="6">
    <source>
        <dbReference type="ARBA" id="ARBA00023136"/>
    </source>
</evidence>
<evidence type="ECO:0000256" key="8">
    <source>
        <dbReference type="ARBA" id="ARBA00029447"/>
    </source>
</evidence>
<keyword evidence="10" id="KW-0175">Coiled coil</keyword>
<keyword evidence="4 11" id="KW-0812">Transmembrane</keyword>
<evidence type="ECO:0000259" key="12">
    <source>
        <dbReference type="PROSITE" id="PS50111"/>
    </source>
</evidence>
<dbReference type="OrthoDB" id="13222at2"/>
<dbReference type="InterPro" id="IPR033479">
    <property type="entry name" value="dCache_1"/>
</dbReference>
<dbReference type="SUPFAM" id="SSF58104">
    <property type="entry name" value="Methyl-accepting chemotaxis protein (MCP) signaling domain"/>
    <property type="match status" value="1"/>
</dbReference>